<gene>
    <name evidence="2" type="ORF">HK097_004333</name>
</gene>
<feature type="compositionally biased region" description="Basic and acidic residues" evidence="1">
    <location>
        <begin position="471"/>
        <end position="481"/>
    </location>
</feature>
<evidence type="ECO:0000256" key="1">
    <source>
        <dbReference type="SAM" id="MobiDB-lite"/>
    </source>
</evidence>
<comment type="caution">
    <text evidence="2">The sequence shown here is derived from an EMBL/GenBank/DDBJ whole genome shotgun (WGS) entry which is preliminary data.</text>
</comment>
<dbReference type="PANTHER" id="PTHR31010">
    <property type="entry name" value="RAN-SPECIFIC GTPASE-ACTIVATING PROTEIN 30-RELATED"/>
    <property type="match status" value="1"/>
</dbReference>
<protein>
    <submittedName>
        <fullName evidence="2">Uncharacterized protein</fullName>
    </submittedName>
</protein>
<dbReference type="GO" id="GO:0030695">
    <property type="term" value="F:GTPase regulator activity"/>
    <property type="evidence" value="ECO:0007669"/>
    <property type="project" value="TreeGrafter"/>
</dbReference>
<dbReference type="InterPro" id="IPR008812">
    <property type="entry name" value="Ran_GTP-bd-rel"/>
</dbReference>
<dbReference type="GO" id="GO:0005737">
    <property type="term" value="C:cytoplasm"/>
    <property type="evidence" value="ECO:0007669"/>
    <property type="project" value="TreeGrafter"/>
</dbReference>
<feature type="compositionally biased region" description="Acidic residues" evidence="1">
    <location>
        <begin position="344"/>
        <end position="357"/>
    </location>
</feature>
<dbReference type="EMBL" id="JADGJD010000021">
    <property type="protein sequence ID" value="KAJ3056762.1"/>
    <property type="molecule type" value="Genomic_DNA"/>
</dbReference>
<sequence length="481" mass="51273">MVGKAAFSMATNMALKQVSAYITTRNSSTNSPTAPTAPANTPTAATPEVSQLLTLQKTLERRLAVVAPAIDLCEVVAAQGGSAGVDAVLGMCNGVKRDLGHLGGRIDNALKDGTVGKDVTEALVRDLKDLLTKVEDLVPFLQLALQTSGAHLGARMPAGVGPGTLMKASAAIEKSREKFSASGGKEEVRVGEQFAVRLYTLFSGSSRKSGVDWTWKEEFAKGVVVINRVANLDGGEAEIRYQIQITEDLDDGRYHEELKSGAPQSGKLHMGRNKSFILTDIRRMYYAVAGSLLKIEESHSPVLVLKIVRGEVDAGQESMEGDLHVSQDAGSGALEWLALESFVEEDDEGDSDEEDNDGGSALNQHADEAGGGHPAPTAHASASHLTLLERIIRLTSLEMSEQKSHLDVSDEKINLYLANEATGNGSLSSDRAGGDVYVPLHPSETSTRRDGRRVGSDVTTRSPLAGKGGRKFSERLKKVDD</sequence>
<dbReference type="AlphaFoldDB" id="A0AAD5SJZ5"/>
<proteinExistence type="predicted"/>
<feature type="compositionally biased region" description="Basic and acidic residues" evidence="1">
    <location>
        <begin position="446"/>
        <end position="455"/>
    </location>
</feature>
<feature type="region of interest" description="Disordered" evidence="1">
    <location>
        <begin position="440"/>
        <end position="481"/>
    </location>
</feature>
<feature type="region of interest" description="Disordered" evidence="1">
    <location>
        <begin position="344"/>
        <end position="381"/>
    </location>
</feature>
<evidence type="ECO:0000313" key="3">
    <source>
        <dbReference type="Proteomes" id="UP001212841"/>
    </source>
</evidence>
<name>A0AAD5SJZ5_9FUNG</name>
<dbReference type="PANTHER" id="PTHR31010:SF2">
    <property type="entry name" value="RAN-SPECIFIC GTPASE-ACTIVATING PROTEIN 30"/>
    <property type="match status" value="1"/>
</dbReference>
<organism evidence="2 3">
    <name type="scientific">Rhizophlyctis rosea</name>
    <dbReference type="NCBI Taxonomy" id="64517"/>
    <lineage>
        <taxon>Eukaryota</taxon>
        <taxon>Fungi</taxon>
        <taxon>Fungi incertae sedis</taxon>
        <taxon>Chytridiomycota</taxon>
        <taxon>Chytridiomycota incertae sedis</taxon>
        <taxon>Chytridiomycetes</taxon>
        <taxon>Rhizophlyctidales</taxon>
        <taxon>Rhizophlyctidaceae</taxon>
        <taxon>Rhizophlyctis</taxon>
    </lineage>
</organism>
<dbReference type="GO" id="GO:0005634">
    <property type="term" value="C:nucleus"/>
    <property type="evidence" value="ECO:0007669"/>
    <property type="project" value="TreeGrafter"/>
</dbReference>
<dbReference type="Pfam" id="PF05508">
    <property type="entry name" value="Ran-binding"/>
    <property type="match status" value="1"/>
</dbReference>
<reference evidence="2" key="1">
    <citation type="submission" date="2020-05" db="EMBL/GenBank/DDBJ databases">
        <title>Phylogenomic resolution of chytrid fungi.</title>
        <authorList>
            <person name="Stajich J.E."/>
            <person name="Amses K."/>
            <person name="Simmons R."/>
            <person name="Seto K."/>
            <person name="Myers J."/>
            <person name="Bonds A."/>
            <person name="Quandt C.A."/>
            <person name="Barry K."/>
            <person name="Liu P."/>
            <person name="Grigoriev I."/>
            <person name="Longcore J.E."/>
            <person name="James T.Y."/>
        </authorList>
    </citation>
    <scope>NUCLEOTIDE SEQUENCE</scope>
    <source>
        <strain evidence="2">JEL0318</strain>
    </source>
</reference>
<accession>A0AAD5SJZ5</accession>
<evidence type="ECO:0000313" key="2">
    <source>
        <dbReference type="EMBL" id="KAJ3056762.1"/>
    </source>
</evidence>
<feature type="region of interest" description="Disordered" evidence="1">
    <location>
        <begin position="25"/>
        <end position="45"/>
    </location>
</feature>
<keyword evidence="3" id="KW-1185">Reference proteome</keyword>
<dbReference type="Proteomes" id="UP001212841">
    <property type="component" value="Unassembled WGS sequence"/>
</dbReference>